<evidence type="ECO:0000313" key="3">
    <source>
        <dbReference type="EMBL" id="PIB74437.1"/>
    </source>
</evidence>
<dbReference type="AlphaFoldDB" id="A0A2G5P851"/>
<keyword evidence="2" id="KW-0732">Signal</keyword>
<dbReference type="EMBL" id="PDCN02000017">
    <property type="protein sequence ID" value="PIB74437.1"/>
    <property type="molecule type" value="Genomic_DNA"/>
</dbReference>
<feature type="compositionally biased region" description="Pro residues" evidence="1">
    <location>
        <begin position="99"/>
        <end position="128"/>
    </location>
</feature>
<reference evidence="3 4" key="1">
    <citation type="journal article" date="2017" name="Infect. Genet. Evol.">
        <title>The new phylogeny of the genus Mycobacterium: The old and the news.</title>
        <authorList>
            <person name="Tortoli E."/>
            <person name="Fedrizzi T."/>
            <person name="Meehan C.J."/>
            <person name="Trovato A."/>
            <person name="Grottola A."/>
            <person name="Giacobazzi E."/>
            <person name="Serpini G.F."/>
            <person name="Tagliazucchi S."/>
            <person name="Fabio A."/>
            <person name="Bettua C."/>
            <person name="Bertorelli R."/>
            <person name="Frascaro F."/>
            <person name="De Sanctis V."/>
            <person name="Pecorari M."/>
            <person name="Jousson O."/>
            <person name="Segata N."/>
            <person name="Cirillo D.M."/>
        </authorList>
    </citation>
    <scope>NUCLEOTIDE SEQUENCE [LARGE SCALE GENOMIC DNA]</scope>
    <source>
        <strain evidence="3 4">CIP1034565</strain>
    </source>
</reference>
<feature type="signal peptide" evidence="2">
    <location>
        <begin position="1"/>
        <end position="27"/>
    </location>
</feature>
<dbReference type="STRING" id="85968.GCA_900073015_02731"/>
<organism evidence="3 4">
    <name type="scientific">Mycolicibacterium brumae</name>
    <dbReference type="NCBI Taxonomy" id="85968"/>
    <lineage>
        <taxon>Bacteria</taxon>
        <taxon>Bacillati</taxon>
        <taxon>Actinomycetota</taxon>
        <taxon>Actinomycetes</taxon>
        <taxon>Mycobacteriales</taxon>
        <taxon>Mycobacteriaceae</taxon>
        <taxon>Mycolicibacterium</taxon>
    </lineage>
</organism>
<evidence type="ECO:0008006" key="5">
    <source>
        <dbReference type="Google" id="ProtNLM"/>
    </source>
</evidence>
<sequence length="152" mass="15987">MNPLLNRNTVTALAALSGTLAVWTATATNLGASSALRHVATTAVLAVVSVALWMLRPEDDDQPPRPTYRRGPSLRERLAALTQPAPLPHRPASRYPGHGAPPAPAPSPTPEPTSYPEPPTPEPAPPAAPTFRADGEFSHLDSVFGHDKDGGQ</sequence>
<protein>
    <recommendedName>
        <fullName evidence="5">DUF2339 domain-containing protein</fullName>
    </recommendedName>
</protein>
<feature type="region of interest" description="Disordered" evidence="1">
    <location>
        <begin position="56"/>
        <end position="152"/>
    </location>
</feature>
<gene>
    <name evidence="3" type="ORF">CQY22_013290</name>
</gene>
<evidence type="ECO:0000256" key="2">
    <source>
        <dbReference type="SAM" id="SignalP"/>
    </source>
</evidence>
<evidence type="ECO:0000313" key="4">
    <source>
        <dbReference type="Proteomes" id="UP000230551"/>
    </source>
</evidence>
<name>A0A2G5P851_9MYCO</name>
<accession>A0A2G5P851</accession>
<evidence type="ECO:0000256" key="1">
    <source>
        <dbReference type="SAM" id="MobiDB-lite"/>
    </source>
</evidence>
<comment type="caution">
    <text evidence="3">The sequence shown here is derived from an EMBL/GenBank/DDBJ whole genome shotgun (WGS) entry which is preliminary data.</text>
</comment>
<feature type="chain" id="PRO_5013741044" description="DUF2339 domain-containing protein" evidence="2">
    <location>
        <begin position="28"/>
        <end position="152"/>
    </location>
</feature>
<proteinExistence type="predicted"/>
<keyword evidence="4" id="KW-1185">Reference proteome</keyword>
<feature type="compositionally biased region" description="Basic and acidic residues" evidence="1">
    <location>
        <begin position="133"/>
        <end position="152"/>
    </location>
</feature>
<dbReference type="Proteomes" id="UP000230551">
    <property type="component" value="Unassembled WGS sequence"/>
</dbReference>